<feature type="compositionally biased region" description="Pro residues" evidence="6">
    <location>
        <begin position="530"/>
        <end position="541"/>
    </location>
</feature>
<dbReference type="InterPro" id="IPR019748">
    <property type="entry name" value="FERM_central"/>
</dbReference>
<dbReference type="CDD" id="cd13194">
    <property type="entry name" value="FERM_C_ERM"/>
    <property type="match status" value="1"/>
</dbReference>
<dbReference type="AlphaFoldDB" id="A0A8J6FWM1"/>
<dbReference type="PANTHER" id="PTHR23281">
    <property type="entry name" value="MERLIN/MOESIN/EZRIN/RADIXIN"/>
    <property type="match status" value="1"/>
</dbReference>
<gene>
    <name evidence="8" type="ORF">LTLLF_200015</name>
</gene>
<dbReference type="InterPro" id="IPR019747">
    <property type="entry name" value="FERM_CS"/>
</dbReference>
<dbReference type="Gene3D" id="3.10.20.90">
    <property type="entry name" value="Phosphatidylinositol 3-kinase Catalytic Subunit, Chain A, domain 1"/>
    <property type="match status" value="1"/>
</dbReference>
<dbReference type="SUPFAM" id="SSF54236">
    <property type="entry name" value="Ubiquitin-like"/>
    <property type="match status" value="1"/>
</dbReference>
<dbReference type="InterPro" id="IPR011993">
    <property type="entry name" value="PH-like_dom_sf"/>
</dbReference>
<dbReference type="InterPro" id="IPR029071">
    <property type="entry name" value="Ubiquitin-like_domsf"/>
</dbReference>
<proteinExistence type="predicted"/>
<evidence type="ECO:0000259" key="7">
    <source>
        <dbReference type="PROSITE" id="PS50057"/>
    </source>
</evidence>
<dbReference type="Gene3D" id="1.20.5.450">
    <property type="match status" value="1"/>
</dbReference>
<dbReference type="InterPro" id="IPR008954">
    <property type="entry name" value="Moesin_tail_sf"/>
</dbReference>
<feature type="region of interest" description="Disordered" evidence="6">
    <location>
        <begin position="497"/>
        <end position="590"/>
    </location>
</feature>
<feature type="region of interest" description="Disordered" evidence="6">
    <location>
        <begin position="423"/>
        <end position="468"/>
    </location>
</feature>
<dbReference type="FunFam" id="2.30.29.30:FF:000003">
    <property type="entry name" value="Radixin isoform 1"/>
    <property type="match status" value="1"/>
</dbReference>
<evidence type="ECO:0000256" key="6">
    <source>
        <dbReference type="SAM" id="MobiDB-lite"/>
    </source>
</evidence>
<evidence type="ECO:0000313" key="8">
    <source>
        <dbReference type="EMBL" id="KAH0500684.1"/>
    </source>
</evidence>
<dbReference type="InterPro" id="IPR046810">
    <property type="entry name" value="ERM_helical"/>
</dbReference>
<dbReference type="Pfam" id="PF09380">
    <property type="entry name" value="FERM_C"/>
    <property type="match status" value="1"/>
</dbReference>
<feature type="region of interest" description="Disordered" evidence="6">
    <location>
        <begin position="1"/>
        <end position="23"/>
    </location>
</feature>
<dbReference type="GO" id="GO:0005902">
    <property type="term" value="C:microvillus"/>
    <property type="evidence" value="ECO:0007669"/>
    <property type="project" value="UniProtKB-SubCell"/>
</dbReference>
<dbReference type="SUPFAM" id="SSF50729">
    <property type="entry name" value="PH domain-like"/>
    <property type="match status" value="1"/>
</dbReference>
<feature type="compositionally biased region" description="Basic and acidic residues" evidence="6">
    <location>
        <begin position="516"/>
        <end position="525"/>
    </location>
</feature>
<dbReference type="Gene3D" id="2.30.29.30">
    <property type="entry name" value="Pleckstrin-homology domain (PH domain)/Phosphotyrosine-binding domain (PTB)"/>
    <property type="match status" value="1"/>
</dbReference>
<dbReference type="InterPro" id="IPR018979">
    <property type="entry name" value="FERM_N"/>
</dbReference>
<keyword evidence="3" id="KW-1003">Cell membrane</keyword>
<dbReference type="FunFam" id="1.20.5.450:FF:000001">
    <property type="entry name" value="radixin isoform X2"/>
    <property type="match status" value="1"/>
</dbReference>
<dbReference type="SMART" id="SM00295">
    <property type="entry name" value="B41"/>
    <property type="match status" value="1"/>
</dbReference>
<dbReference type="InterPro" id="IPR041789">
    <property type="entry name" value="ERM_FERM_C"/>
</dbReference>
<dbReference type="Pfam" id="PF20492">
    <property type="entry name" value="ERM_helical"/>
    <property type="match status" value="1"/>
</dbReference>
<dbReference type="Proteomes" id="UP000710432">
    <property type="component" value="Unassembled WGS sequence"/>
</dbReference>
<dbReference type="Gene3D" id="1.20.80.60">
    <property type="match status" value="1"/>
</dbReference>
<feature type="region of interest" description="Disordered" evidence="6">
    <location>
        <begin position="370"/>
        <end position="397"/>
    </location>
</feature>
<dbReference type="PRINTS" id="PR00661">
    <property type="entry name" value="ERMFAMILY"/>
</dbReference>
<sequence>MSFSENMVDMTSQHSEAPANQESAQSILAEVPAVRLHRKRDQVGPYAVLEMVLHVHRASGAGQPHPTYRAIIVYRTEEFLKKVTDKRRKMPKPINVRVTTMDAELEFAIQPNTTGKQLFDQVVKTVGLREVWFFGLQYVDSKGYSTWLKLNKKVTQQDVKKENPLQFKFRAKFFPEDVSEELIQEITQRLFFLQVKEAILNDEIYCPPETAVLLASYAVQAKYGDYNKEIHKPGYLANDRLLPQREDSMMEYLKIAQDLEMYGVNYFEIKNKKGTELWLGVDALGLNIYEHDDKLTPKIGFPWSEIRNISFNDKKFVIKPIDKKAPDFVFYAPRLRINKRILALCMGNHELYMRRRKPDTIEVQQMKAQAREEKHQKQLERAQLENEKKKREIAEKEKERIEREKEELMERLRQIEEQTMKAQKELEEQTRKALELEQERQRAKEEAERLDKERRAAEEAKSAIAKQAADQMKNQEQLAAELAEFTAKIALLEEAKKKKEEEATEWQHKAFAAQEDLEKTKEELKTVMSAPPPPPPPPVVPPTENEHDEQDENSAEASAELSSEGVMNHRSEEERVTETQKNERVKKQLQALSSELAQARDETKKTQNDVLHAENVKAGRDKYKTLRQIRQGNTKQRIDEFEAM</sequence>
<dbReference type="PROSITE" id="PS00660">
    <property type="entry name" value="FERM_1"/>
    <property type="match status" value="1"/>
</dbReference>
<dbReference type="PROSITE" id="PS50057">
    <property type="entry name" value="FERM_3"/>
    <property type="match status" value="1"/>
</dbReference>
<dbReference type="Pfam" id="PF00769">
    <property type="entry name" value="ERM_C"/>
    <property type="match status" value="1"/>
</dbReference>
<dbReference type="CDD" id="cd17187">
    <property type="entry name" value="FERM_F1_ERM"/>
    <property type="match status" value="1"/>
</dbReference>
<dbReference type="InterPro" id="IPR000299">
    <property type="entry name" value="FERM_domain"/>
</dbReference>
<dbReference type="CDD" id="cd14473">
    <property type="entry name" value="FERM_B-lobe"/>
    <property type="match status" value="1"/>
</dbReference>
<keyword evidence="4" id="KW-0472">Membrane</keyword>
<reference evidence="8" key="1">
    <citation type="submission" date="2020-03" db="EMBL/GenBank/DDBJ databases">
        <title>Studies in the Genomics of Life Span.</title>
        <authorList>
            <person name="Glass D."/>
        </authorList>
    </citation>
    <scope>NUCLEOTIDE SEQUENCE</scope>
    <source>
        <strain evidence="8">LTLLF</strain>
        <tissue evidence="8">Muscle</tissue>
    </source>
</reference>
<dbReference type="Pfam" id="PF00373">
    <property type="entry name" value="FERM_M"/>
    <property type="match status" value="1"/>
</dbReference>
<dbReference type="SUPFAM" id="SSF47031">
    <property type="entry name" value="Second domain of FERM"/>
    <property type="match status" value="1"/>
</dbReference>
<feature type="compositionally biased region" description="Basic and acidic residues" evidence="6">
    <location>
        <begin position="423"/>
        <end position="461"/>
    </location>
</feature>
<feature type="compositionally biased region" description="Basic and acidic residues" evidence="6">
    <location>
        <begin position="567"/>
        <end position="586"/>
    </location>
</feature>
<dbReference type="InterPro" id="IPR011259">
    <property type="entry name" value="ERM_C_dom"/>
</dbReference>
<evidence type="ECO:0000256" key="4">
    <source>
        <dbReference type="ARBA" id="ARBA00023136"/>
    </source>
</evidence>
<evidence type="ECO:0000256" key="2">
    <source>
        <dbReference type="ARBA" id="ARBA00004413"/>
    </source>
</evidence>
<dbReference type="GO" id="GO:0003779">
    <property type="term" value="F:actin binding"/>
    <property type="evidence" value="ECO:0007669"/>
    <property type="project" value="InterPro"/>
</dbReference>
<accession>A0A8J6FWM1</accession>
<dbReference type="EMBL" id="JAATJU010027200">
    <property type="protein sequence ID" value="KAH0500684.1"/>
    <property type="molecule type" value="Genomic_DNA"/>
</dbReference>
<dbReference type="SMART" id="SM01196">
    <property type="entry name" value="FERM_C"/>
    <property type="match status" value="1"/>
</dbReference>
<dbReference type="FunFam" id="3.10.20.90:FF:000013">
    <property type="entry name" value="radixin isoform X1"/>
    <property type="match status" value="1"/>
</dbReference>
<dbReference type="Gene3D" id="6.10.360.10">
    <property type="match status" value="1"/>
</dbReference>
<evidence type="ECO:0000256" key="1">
    <source>
        <dbReference type="ARBA" id="ARBA00004105"/>
    </source>
</evidence>
<comment type="subcellular location">
    <subcellularLocation>
        <location evidence="2">Cell membrane</location>
        <topology evidence="2">Peripheral membrane protein</topology>
        <orientation evidence="2">Cytoplasmic side</orientation>
    </subcellularLocation>
    <subcellularLocation>
        <location evidence="1">Cell projection</location>
        <location evidence="1">Microvillus</location>
    </subcellularLocation>
</comment>
<evidence type="ECO:0000256" key="3">
    <source>
        <dbReference type="ARBA" id="ARBA00022475"/>
    </source>
</evidence>
<dbReference type="InterPro" id="IPR035963">
    <property type="entry name" value="FERM_2"/>
</dbReference>
<dbReference type="InterPro" id="IPR018980">
    <property type="entry name" value="FERM_PH-like_C"/>
</dbReference>
<dbReference type="InterPro" id="IPR011174">
    <property type="entry name" value="ERM"/>
</dbReference>
<dbReference type="InterPro" id="IPR000798">
    <property type="entry name" value="Ez/rad/moesin-like"/>
</dbReference>
<feature type="compositionally biased region" description="Low complexity" evidence="6">
    <location>
        <begin position="555"/>
        <end position="564"/>
    </location>
</feature>
<protein>
    <submittedName>
        <fullName evidence="8">Radixin</fullName>
    </submittedName>
</protein>
<dbReference type="GO" id="GO:0005886">
    <property type="term" value="C:plasma membrane"/>
    <property type="evidence" value="ECO:0007669"/>
    <property type="project" value="UniProtKB-SubCell"/>
</dbReference>
<name>A0A8J6FWM1_MICOH</name>
<dbReference type="InterPro" id="IPR019749">
    <property type="entry name" value="Band_41_domain"/>
</dbReference>
<evidence type="ECO:0000256" key="5">
    <source>
        <dbReference type="ARBA" id="ARBA00023273"/>
    </source>
</evidence>
<feature type="compositionally biased region" description="Basic and acidic residues" evidence="6">
    <location>
        <begin position="497"/>
        <end position="508"/>
    </location>
</feature>
<dbReference type="PRINTS" id="PR00935">
    <property type="entry name" value="BAND41"/>
</dbReference>
<comment type="caution">
    <text evidence="8">The sequence shown here is derived from an EMBL/GenBank/DDBJ whole genome shotgun (WGS) entry which is preliminary data.</text>
</comment>
<keyword evidence="5" id="KW-0966">Cell projection</keyword>
<organism evidence="8 9">
    <name type="scientific">Microtus ochrogaster</name>
    <name type="common">Prairie vole</name>
    <dbReference type="NCBI Taxonomy" id="79684"/>
    <lineage>
        <taxon>Eukaryota</taxon>
        <taxon>Metazoa</taxon>
        <taxon>Chordata</taxon>
        <taxon>Craniata</taxon>
        <taxon>Vertebrata</taxon>
        <taxon>Euteleostomi</taxon>
        <taxon>Mammalia</taxon>
        <taxon>Eutheria</taxon>
        <taxon>Euarchontoglires</taxon>
        <taxon>Glires</taxon>
        <taxon>Rodentia</taxon>
        <taxon>Myomorpha</taxon>
        <taxon>Muroidea</taxon>
        <taxon>Cricetidae</taxon>
        <taxon>Arvicolinae</taxon>
        <taxon>Microtus</taxon>
    </lineage>
</organism>
<evidence type="ECO:0000313" key="9">
    <source>
        <dbReference type="Proteomes" id="UP000710432"/>
    </source>
</evidence>
<feature type="domain" description="FERM" evidence="7">
    <location>
        <begin position="94"/>
        <end position="356"/>
    </location>
</feature>
<dbReference type="Pfam" id="PF09379">
    <property type="entry name" value="FERM_N"/>
    <property type="match status" value="1"/>
</dbReference>
<dbReference type="SUPFAM" id="SSF48678">
    <property type="entry name" value="Moesin tail domain"/>
    <property type="match status" value="1"/>
</dbReference>